<accession>A0A809S7P7</accession>
<dbReference type="EMBL" id="AP021881">
    <property type="protein sequence ID" value="BBO99681.1"/>
    <property type="molecule type" value="Genomic_DNA"/>
</dbReference>
<dbReference type="RefSeq" id="WP_162083698.1">
    <property type="nucleotide sequence ID" value="NZ_AP021881.1"/>
</dbReference>
<keyword evidence="2" id="KW-1185">Reference proteome</keyword>
<gene>
    <name evidence="1" type="ORF">SFSGTM_03900</name>
</gene>
<protein>
    <submittedName>
        <fullName evidence="1">Uncharacterized protein</fullName>
    </submittedName>
</protein>
<sequence length="119" mass="13380">MLNASLLSIIEEACTAVLILTEGLEEEEFLHSRLTRAEVIRQVRIITDIAGKLPQQTITTLAEVDWDGWAATARQLAESGAAADVALWFVVRSLIPATIMWLRVYRKNQPELFEYVPVI</sequence>
<dbReference type="KEGG" id="sniv:SFSGTM_03900"/>
<dbReference type="Proteomes" id="UP000463939">
    <property type="component" value="Chromosome"/>
</dbReference>
<evidence type="ECO:0000313" key="2">
    <source>
        <dbReference type="Proteomes" id="UP000463939"/>
    </source>
</evidence>
<proteinExistence type="predicted"/>
<reference evidence="2" key="1">
    <citation type="submission" date="2019-11" db="EMBL/GenBank/DDBJ databases">
        <title>Isolation and characterization of a novel species in the genus Sulfuriferula.</title>
        <authorList>
            <person name="Mochizuki J."/>
            <person name="Kojima H."/>
            <person name="Fukui M."/>
        </authorList>
    </citation>
    <scope>NUCLEOTIDE SEQUENCE [LARGE SCALE GENOMIC DNA]</scope>
    <source>
        <strain evidence="2">SGTM</strain>
    </source>
</reference>
<dbReference type="AlphaFoldDB" id="A0A809S7P7"/>
<name>A0A809S7P7_9PROT</name>
<organism evidence="1 2">
    <name type="scientific">Sulfuriferula nivalis</name>
    <dbReference type="NCBI Taxonomy" id="2675298"/>
    <lineage>
        <taxon>Bacteria</taxon>
        <taxon>Pseudomonadati</taxon>
        <taxon>Pseudomonadota</taxon>
        <taxon>Betaproteobacteria</taxon>
        <taxon>Nitrosomonadales</taxon>
        <taxon>Sulfuricellaceae</taxon>
        <taxon>Sulfuriferula</taxon>
    </lineage>
</organism>
<evidence type="ECO:0000313" key="1">
    <source>
        <dbReference type="EMBL" id="BBO99681.1"/>
    </source>
</evidence>